<organism evidence="8 9">
    <name type="scientific">Crenobacter intestini</name>
    <dbReference type="NCBI Taxonomy" id="2563443"/>
    <lineage>
        <taxon>Bacteria</taxon>
        <taxon>Pseudomonadati</taxon>
        <taxon>Pseudomonadota</taxon>
        <taxon>Betaproteobacteria</taxon>
        <taxon>Neisseriales</taxon>
        <taxon>Neisseriaceae</taxon>
        <taxon>Crenobacter</taxon>
    </lineage>
</organism>
<feature type="transmembrane region" description="Helical" evidence="6">
    <location>
        <begin position="75"/>
        <end position="94"/>
    </location>
</feature>
<evidence type="ECO:0000313" key="9">
    <source>
        <dbReference type="Proteomes" id="UP000308891"/>
    </source>
</evidence>
<reference evidence="8 9" key="1">
    <citation type="submission" date="2019-04" db="EMBL/GenBank/DDBJ databases">
        <title>Crenobacter sp. nov.</title>
        <authorList>
            <person name="Shi S."/>
        </authorList>
    </citation>
    <scope>NUCLEOTIDE SEQUENCE [LARGE SCALE GENOMIC DNA]</scope>
    <source>
        <strain evidence="8 9">GY 70310</strain>
    </source>
</reference>
<protein>
    <submittedName>
        <fullName evidence="8">DMT family transporter</fullName>
    </submittedName>
</protein>
<proteinExistence type="inferred from homology"/>
<name>A0A4T0UXA9_9NEIS</name>
<dbReference type="EMBL" id="STGJ01000007">
    <property type="protein sequence ID" value="TIC83491.1"/>
    <property type="molecule type" value="Genomic_DNA"/>
</dbReference>
<feature type="transmembrane region" description="Helical" evidence="6">
    <location>
        <begin position="100"/>
        <end position="123"/>
    </location>
</feature>
<feature type="transmembrane region" description="Helical" evidence="6">
    <location>
        <begin position="253"/>
        <end position="272"/>
    </location>
</feature>
<sequence length="299" mass="32110">MTTPRPAQTSAYLLLILTTLFWSGNFVLARATHASIPPLTLSFARWAIALMVLLPFGAAPAWRERARWLPHWRRLVLLGVLGIAGFNSLVYLGVQSTTATNAVLMNSFIPILIVLIGALFFGMQAGARQLAAIALSFVGVLMIVAHGDPLRLMRLDINHGDLIVFGAMVAWALYTLLLRGLPATLNRLGLLTVLVAIGLCAITPFFLAEFASGARAPLNATTLVTFAYVGTLPSVAAYYFYNLGVARVGAARAGSFIHLMPMFGALLSVVFLGEAFRAYHAVGFALILGGVWLAARANR</sequence>
<evidence type="ECO:0000256" key="5">
    <source>
        <dbReference type="ARBA" id="ARBA00023136"/>
    </source>
</evidence>
<dbReference type="Pfam" id="PF00892">
    <property type="entry name" value="EamA"/>
    <property type="match status" value="2"/>
</dbReference>
<comment type="subcellular location">
    <subcellularLocation>
        <location evidence="1">Membrane</location>
        <topology evidence="1">Multi-pass membrane protein</topology>
    </subcellularLocation>
</comment>
<feature type="domain" description="EamA" evidence="7">
    <location>
        <begin position="10"/>
        <end position="144"/>
    </location>
</feature>
<dbReference type="AlphaFoldDB" id="A0A4T0UXA9"/>
<dbReference type="InterPro" id="IPR000620">
    <property type="entry name" value="EamA_dom"/>
</dbReference>
<dbReference type="PANTHER" id="PTHR32322:SF2">
    <property type="entry name" value="EAMA DOMAIN-CONTAINING PROTEIN"/>
    <property type="match status" value="1"/>
</dbReference>
<feature type="transmembrane region" description="Helical" evidence="6">
    <location>
        <begin position="130"/>
        <end position="147"/>
    </location>
</feature>
<comment type="similarity">
    <text evidence="2">Belongs to the EamA transporter family.</text>
</comment>
<evidence type="ECO:0000256" key="2">
    <source>
        <dbReference type="ARBA" id="ARBA00007362"/>
    </source>
</evidence>
<dbReference type="OrthoDB" id="4167046at2"/>
<keyword evidence="4 6" id="KW-1133">Transmembrane helix</keyword>
<dbReference type="RefSeq" id="WP_136552785.1">
    <property type="nucleotide sequence ID" value="NZ_STGJ01000007.1"/>
</dbReference>
<feature type="transmembrane region" description="Helical" evidence="6">
    <location>
        <begin position="278"/>
        <end position="295"/>
    </location>
</feature>
<feature type="transmembrane region" description="Helical" evidence="6">
    <location>
        <begin position="162"/>
        <end position="181"/>
    </location>
</feature>
<dbReference type="PANTHER" id="PTHR32322">
    <property type="entry name" value="INNER MEMBRANE TRANSPORTER"/>
    <property type="match status" value="1"/>
</dbReference>
<evidence type="ECO:0000256" key="4">
    <source>
        <dbReference type="ARBA" id="ARBA00022989"/>
    </source>
</evidence>
<feature type="domain" description="EamA" evidence="7">
    <location>
        <begin position="160"/>
        <end position="294"/>
    </location>
</feature>
<dbReference type="GO" id="GO:0016020">
    <property type="term" value="C:membrane"/>
    <property type="evidence" value="ECO:0007669"/>
    <property type="project" value="UniProtKB-SubCell"/>
</dbReference>
<feature type="transmembrane region" description="Helical" evidence="6">
    <location>
        <begin position="220"/>
        <end position="241"/>
    </location>
</feature>
<evidence type="ECO:0000313" key="8">
    <source>
        <dbReference type="EMBL" id="TIC83491.1"/>
    </source>
</evidence>
<feature type="transmembrane region" description="Helical" evidence="6">
    <location>
        <begin position="44"/>
        <end position="63"/>
    </location>
</feature>
<evidence type="ECO:0000259" key="7">
    <source>
        <dbReference type="Pfam" id="PF00892"/>
    </source>
</evidence>
<comment type="caution">
    <text evidence="8">The sequence shown here is derived from an EMBL/GenBank/DDBJ whole genome shotgun (WGS) entry which is preliminary data.</text>
</comment>
<feature type="transmembrane region" description="Helical" evidence="6">
    <location>
        <begin position="188"/>
        <end position="208"/>
    </location>
</feature>
<dbReference type="InterPro" id="IPR050638">
    <property type="entry name" value="AA-Vitamin_Transporters"/>
</dbReference>
<dbReference type="Proteomes" id="UP000308891">
    <property type="component" value="Unassembled WGS sequence"/>
</dbReference>
<keyword evidence="5 6" id="KW-0472">Membrane</keyword>
<evidence type="ECO:0000256" key="3">
    <source>
        <dbReference type="ARBA" id="ARBA00022692"/>
    </source>
</evidence>
<evidence type="ECO:0000256" key="6">
    <source>
        <dbReference type="SAM" id="Phobius"/>
    </source>
</evidence>
<keyword evidence="3 6" id="KW-0812">Transmembrane</keyword>
<dbReference type="SUPFAM" id="SSF103481">
    <property type="entry name" value="Multidrug resistance efflux transporter EmrE"/>
    <property type="match status" value="2"/>
</dbReference>
<dbReference type="InterPro" id="IPR037185">
    <property type="entry name" value="EmrE-like"/>
</dbReference>
<accession>A0A4T0UXA9</accession>
<gene>
    <name evidence="8" type="ORF">E5K04_08015</name>
</gene>
<keyword evidence="9" id="KW-1185">Reference proteome</keyword>
<evidence type="ECO:0000256" key="1">
    <source>
        <dbReference type="ARBA" id="ARBA00004141"/>
    </source>
</evidence>